<feature type="domain" description="Glycosyl hydrolase family 13 catalytic" evidence="13">
    <location>
        <begin position="161"/>
        <end position="515"/>
    </location>
</feature>
<dbReference type="PANTHER" id="PTHR43651:SF3">
    <property type="entry name" value="1,4-ALPHA-GLUCAN-BRANCHING ENZYME"/>
    <property type="match status" value="1"/>
</dbReference>
<feature type="active site" description="Nucleophile" evidence="10 11">
    <location>
        <position position="321"/>
    </location>
</feature>
<dbReference type="CDD" id="cd02855">
    <property type="entry name" value="E_set_GBE_prok_N"/>
    <property type="match status" value="1"/>
</dbReference>
<dbReference type="CDD" id="cd11322">
    <property type="entry name" value="AmyAc_Glg_BE"/>
    <property type="match status" value="1"/>
</dbReference>
<keyword evidence="8 10" id="KW-0320">Glycogen biosynthesis</keyword>
<dbReference type="RefSeq" id="WP_154572804.1">
    <property type="nucleotide sequence ID" value="NZ_VUNB01000005.1"/>
</dbReference>
<keyword evidence="7 10" id="KW-0808">Transferase</keyword>
<evidence type="ECO:0000256" key="2">
    <source>
        <dbReference type="ARBA" id="ARBA00002953"/>
    </source>
</evidence>
<comment type="similarity">
    <text evidence="4 10">Belongs to the glycosyl hydrolase 13 family. GlgB subfamily.</text>
</comment>
<dbReference type="InterPro" id="IPR004193">
    <property type="entry name" value="Glyco_hydro_13_N"/>
</dbReference>
<dbReference type="InterPro" id="IPR044143">
    <property type="entry name" value="GlgB_N_E_set_prok"/>
</dbReference>
<evidence type="ECO:0000256" key="11">
    <source>
        <dbReference type="PIRSR" id="PIRSR000463-1"/>
    </source>
</evidence>
<dbReference type="GO" id="GO:0005829">
    <property type="term" value="C:cytosol"/>
    <property type="evidence" value="ECO:0007669"/>
    <property type="project" value="TreeGrafter"/>
</dbReference>
<dbReference type="Gene3D" id="3.20.20.80">
    <property type="entry name" value="Glycosidases"/>
    <property type="match status" value="1"/>
</dbReference>
<dbReference type="InterPro" id="IPR006048">
    <property type="entry name" value="A-amylase/branching_C"/>
</dbReference>
<dbReference type="GO" id="GO:0005978">
    <property type="term" value="P:glycogen biosynthetic process"/>
    <property type="evidence" value="ECO:0007669"/>
    <property type="project" value="UniProtKB-UniRule"/>
</dbReference>
<dbReference type="GO" id="GO:0003844">
    <property type="term" value="F:1,4-alpha-glucan branching enzyme activity"/>
    <property type="evidence" value="ECO:0007669"/>
    <property type="project" value="UniProtKB-UniRule"/>
</dbReference>
<dbReference type="GO" id="GO:0043169">
    <property type="term" value="F:cation binding"/>
    <property type="evidence" value="ECO:0007669"/>
    <property type="project" value="InterPro"/>
</dbReference>
<dbReference type="InterPro" id="IPR006047">
    <property type="entry name" value="GH13_cat_dom"/>
</dbReference>
<protein>
    <recommendedName>
        <fullName evidence="10">1,4-alpha-glucan branching enzyme GlgB</fullName>
        <ecNumber evidence="10">2.4.1.18</ecNumber>
    </recommendedName>
    <alternativeName>
        <fullName evidence="10">1,4-alpha-D-glucan:1,4-alpha-D-glucan 6-glucosyl-transferase</fullName>
    </alternativeName>
    <alternativeName>
        <fullName evidence="10">Alpha-(1-&gt;4)-glucan branching enzyme</fullName>
    </alternativeName>
    <alternativeName>
        <fullName evidence="10">Glycogen branching enzyme</fullName>
        <shortName evidence="10">BE</shortName>
    </alternativeName>
</protein>
<dbReference type="SMART" id="SM00642">
    <property type="entry name" value="Aamy"/>
    <property type="match status" value="1"/>
</dbReference>
<comment type="function">
    <text evidence="2 10">Catalyzes the formation of the alpha-1,6-glucosidic linkages in glycogen by scission of a 1,4-alpha-linked oligosaccharide from growing alpha-1,4-glucan chains and the subsequent attachment of the oligosaccharide to the alpha-1,6 position.</text>
</comment>
<evidence type="ECO:0000313" key="14">
    <source>
        <dbReference type="EMBL" id="MST69336.1"/>
    </source>
</evidence>
<dbReference type="AlphaFoldDB" id="A0A6A8MCT8"/>
<name>A0A6A8MCT8_9FIRM</name>
<dbReference type="InterPro" id="IPR017853">
    <property type="entry name" value="GH"/>
</dbReference>
<evidence type="ECO:0000256" key="3">
    <source>
        <dbReference type="ARBA" id="ARBA00004964"/>
    </source>
</evidence>
<accession>A0A6A8MCT8</accession>
<dbReference type="InterPro" id="IPR013780">
    <property type="entry name" value="Glyco_hydro_b"/>
</dbReference>
<dbReference type="Pfam" id="PF02922">
    <property type="entry name" value="CBM_48"/>
    <property type="match status" value="1"/>
</dbReference>
<dbReference type="InterPro" id="IPR037439">
    <property type="entry name" value="Branching_enzy"/>
</dbReference>
<evidence type="ECO:0000256" key="8">
    <source>
        <dbReference type="ARBA" id="ARBA00023056"/>
    </source>
</evidence>
<dbReference type="GO" id="GO:0004553">
    <property type="term" value="F:hydrolase activity, hydrolyzing O-glycosyl compounds"/>
    <property type="evidence" value="ECO:0007669"/>
    <property type="project" value="InterPro"/>
</dbReference>
<keyword evidence="6 10" id="KW-0328">Glycosyltransferase</keyword>
<reference evidence="14" key="1">
    <citation type="submission" date="2019-09" db="EMBL/GenBank/DDBJ databases">
        <title>In-depth cultivation of the pig gut microbiome towards novel bacterial diversity and tailored functional studies.</title>
        <authorList>
            <person name="Wylensek D."/>
            <person name="Hitch T.C.A."/>
            <person name="Clavel T."/>
        </authorList>
    </citation>
    <scope>NUCLEOTIDE SEQUENCE</scope>
    <source>
        <strain evidence="14">RF-744-FAT-WT-3</strain>
    </source>
</reference>
<evidence type="ECO:0000256" key="7">
    <source>
        <dbReference type="ARBA" id="ARBA00022679"/>
    </source>
</evidence>
<gene>
    <name evidence="10 14" type="primary">glgB</name>
    <name evidence="14" type="ORF">FYJ66_07005</name>
</gene>
<feature type="active site" description="Proton donor" evidence="10 11">
    <location>
        <position position="374"/>
    </location>
</feature>
<dbReference type="InterPro" id="IPR006407">
    <property type="entry name" value="GlgB"/>
</dbReference>
<evidence type="ECO:0000256" key="5">
    <source>
        <dbReference type="ARBA" id="ARBA00022600"/>
    </source>
</evidence>
<dbReference type="EMBL" id="VUNB01000005">
    <property type="protein sequence ID" value="MST69336.1"/>
    <property type="molecule type" value="Genomic_DNA"/>
</dbReference>
<evidence type="ECO:0000256" key="9">
    <source>
        <dbReference type="ARBA" id="ARBA00023277"/>
    </source>
</evidence>
<dbReference type="Gene3D" id="2.60.40.10">
    <property type="entry name" value="Immunoglobulins"/>
    <property type="match status" value="1"/>
</dbReference>
<evidence type="ECO:0000256" key="4">
    <source>
        <dbReference type="ARBA" id="ARBA00009000"/>
    </source>
</evidence>
<dbReference type="SUPFAM" id="SSF51011">
    <property type="entry name" value="Glycosyl hydrolase domain"/>
    <property type="match status" value="1"/>
</dbReference>
<dbReference type="Gene3D" id="2.60.40.1180">
    <property type="entry name" value="Golgi alpha-mannosidase II"/>
    <property type="match status" value="1"/>
</dbReference>
<comment type="catalytic activity">
    <reaction evidence="1 10">
        <text>Transfers a segment of a (1-&gt;4)-alpha-D-glucan chain to a primary hydroxy group in a similar glucan chain.</text>
        <dbReference type="EC" id="2.4.1.18"/>
    </reaction>
</comment>
<dbReference type="SUPFAM" id="SSF81296">
    <property type="entry name" value="E set domains"/>
    <property type="match status" value="1"/>
</dbReference>
<sequence>MSEVASEVTGGNAEHRYLFHKGCDHRAYDYFGAHKVFYQEKECYVFRVWAPRALSVSLVGTFNNWDLSADVMTTVEDDKEIFQILTHKVSGGDLYKFAITTDDGRVLYKADPYGFASEPDVEGQMNMRASVVRDISVPYRWHDREWIRDRESRNPYESAMNIYEVHLGSWRHHEDGSCLTYRELAAELVPYVKEMGYTHMELLPVMEHPYDGSWGYQVTGYYSPTSRYGDPEGLMELVDSAHLVGIGVILDWVPAHFPKDEFGLVEFDGHPLYEYTDPLKMEHKGWGTRAFDFGRPEVVSFLVSNAYYYCDLFHVDGLRVDAVAAMLYLNYDRPDGEWTPNEDGGVENKETISFLQKLNKDVQTDHKGVLVIAEESTAWPDVTKPPSVGGLGFNFKWNMGWMNDVLEYFSTDPLFRKGIHNKLTFAITYAYSENYILPISHDEVVHGKKSLLDKMPGEYEDKFKGLKSFLVYMYTHPGKKLTFMGTELAQFIEWDEKRELDWMLLDYDAHRDVHRFVKTLNKYYKETPALWQTDDTFDGFNWIDADNASDNVYTYFRSADEKPEAGNEAGSKHGKKSGKKEEMRQQVVLTALNLSGRDFEEYDIGVPQGSGYMVMIDTNGTEDTYSDESKKGRKHNKHKLNNKIYPVKKGAVNGYENHITVKLPSLSAVILERIY</sequence>
<dbReference type="Pfam" id="PF02806">
    <property type="entry name" value="Alpha-amylase_C"/>
    <property type="match status" value="1"/>
</dbReference>
<comment type="caution">
    <text evidence="14">The sequence shown here is derived from an EMBL/GenBank/DDBJ whole genome shotgun (WGS) entry which is preliminary data.</text>
</comment>
<dbReference type="PANTHER" id="PTHR43651">
    <property type="entry name" value="1,4-ALPHA-GLUCAN-BRANCHING ENZYME"/>
    <property type="match status" value="1"/>
</dbReference>
<evidence type="ECO:0000259" key="13">
    <source>
        <dbReference type="SMART" id="SM00642"/>
    </source>
</evidence>
<evidence type="ECO:0000256" key="1">
    <source>
        <dbReference type="ARBA" id="ARBA00000826"/>
    </source>
</evidence>
<evidence type="ECO:0000256" key="10">
    <source>
        <dbReference type="HAMAP-Rule" id="MF_00685"/>
    </source>
</evidence>
<dbReference type="EC" id="2.4.1.18" evidence="10"/>
<comment type="pathway">
    <text evidence="3 10">Glycan biosynthesis; glycogen biosynthesis.</text>
</comment>
<dbReference type="NCBIfam" id="TIGR01515">
    <property type="entry name" value="branching_enzym"/>
    <property type="match status" value="1"/>
</dbReference>
<evidence type="ECO:0000256" key="6">
    <source>
        <dbReference type="ARBA" id="ARBA00022676"/>
    </source>
</evidence>
<dbReference type="InterPro" id="IPR014756">
    <property type="entry name" value="Ig_E-set"/>
</dbReference>
<dbReference type="HAMAP" id="MF_00685">
    <property type="entry name" value="GlgB"/>
    <property type="match status" value="1"/>
</dbReference>
<proteinExistence type="inferred from homology"/>
<comment type="subunit">
    <text evidence="10">Monomer.</text>
</comment>
<dbReference type="SUPFAM" id="SSF51445">
    <property type="entry name" value="(Trans)glycosidases"/>
    <property type="match status" value="1"/>
</dbReference>
<dbReference type="NCBIfam" id="NF008967">
    <property type="entry name" value="PRK12313.1"/>
    <property type="match status" value="1"/>
</dbReference>
<organism evidence="14">
    <name type="scientific">Baileyella intestinalis</name>
    <dbReference type="NCBI Taxonomy" id="2606709"/>
    <lineage>
        <taxon>Bacteria</taxon>
        <taxon>Bacillati</taxon>
        <taxon>Bacillota</taxon>
        <taxon>Clostridia</taxon>
        <taxon>Peptostreptococcales</taxon>
        <taxon>Anaerovoracaceae</taxon>
        <taxon>Baileyella</taxon>
    </lineage>
</organism>
<feature type="region of interest" description="Disordered" evidence="12">
    <location>
        <begin position="562"/>
        <end position="582"/>
    </location>
</feature>
<keyword evidence="5 10" id="KW-0321">Glycogen metabolism</keyword>
<dbReference type="PIRSF" id="PIRSF000463">
    <property type="entry name" value="GlgB"/>
    <property type="match status" value="1"/>
</dbReference>
<dbReference type="UniPathway" id="UPA00164"/>
<dbReference type="Pfam" id="PF00128">
    <property type="entry name" value="Alpha-amylase"/>
    <property type="match status" value="1"/>
</dbReference>
<keyword evidence="9 10" id="KW-0119">Carbohydrate metabolism</keyword>
<dbReference type="FunFam" id="3.20.20.80:FF:000003">
    <property type="entry name" value="1,4-alpha-glucan branching enzyme GlgB"/>
    <property type="match status" value="1"/>
</dbReference>
<dbReference type="NCBIfam" id="NF003811">
    <property type="entry name" value="PRK05402.1"/>
    <property type="match status" value="1"/>
</dbReference>
<dbReference type="InterPro" id="IPR013783">
    <property type="entry name" value="Ig-like_fold"/>
</dbReference>
<evidence type="ECO:0000256" key="12">
    <source>
        <dbReference type="SAM" id="MobiDB-lite"/>
    </source>
</evidence>